<dbReference type="SUPFAM" id="SSF53335">
    <property type="entry name" value="S-adenosyl-L-methionine-dependent methyltransferases"/>
    <property type="match status" value="1"/>
</dbReference>
<dbReference type="RefSeq" id="WP_270948926.1">
    <property type="nucleotide sequence ID" value="NZ_JAQGLA010000015.1"/>
</dbReference>
<dbReference type="EMBL" id="JAQGLA010000015">
    <property type="protein sequence ID" value="MDA3626336.1"/>
    <property type="molecule type" value="Genomic_DNA"/>
</dbReference>
<dbReference type="InterPro" id="IPR029063">
    <property type="entry name" value="SAM-dependent_MTases_sf"/>
</dbReference>
<keyword evidence="2" id="KW-1185">Reference proteome</keyword>
<sequence>MSWSRSGSSTGESVDLRTEVPHSARIYDYLLGGRDNFAVDRDAAAEIVRAVPHMRTSMRANREFMCRATRFLAERGFRQFLDIGTGLPTSPNLHEVAQDVAPESRVLYVDNDPIVLAHARALLTSAPEGRTAYVDADLRDAGEILESAEFAEVFDLDQPVALSLIAILQFLPDEAEALGVVRRLLDALPSGSALALSTVTADSAPGVTDSGVAAYRSSGINTKARTAAEVTAFFDGLDLVDPGVVLVHRWHPDEAEEIPDEQIYMYGAVGIKP</sequence>
<comment type="caution">
    <text evidence="1">The sequence shown here is derived from an EMBL/GenBank/DDBJ whole genome shotgun (WGS) entry which is preliminary data.</text>
</comment>
<keyword evidence="1" id="KW-0489">Methyltransferase</keyword>
<name>A0ABT4UXA0_9PSEU</name>
<evidence type="ECO:0000313" key="2">
    <source>
        <dbReference type="Proteomes" id="UP001210380"/>
    </source>
</evidence>
<dbReference type="Pfam" id="PF04672">
    <property type="entry name" value="Methyltransf_19"/>
    <property type="match status" value="1"/>
</dbReference>
<evidence type="ECO:0000313" key="1">
    <source>
        <dbReference type="EMBL" id="MDA3626336.1"/>
    </source>
</evidence>
<protein>
    <submittedName>
        <fullName evidence="1">SAM-dependent methyltransferase</fullName>
        <ecNumber evidence="1">2.1.1.-</ecNumber>
    </submittedName>
</protein>
<dbReference type="Proteomes" id="UP001210380">
    <property type="component" value="Unassembled WGS sequence"/>
</dbReference>
<dbReference type="EC" id="2.1.1.-" evidence="1"/>
<dbReference type="GO" id="GO:0008168">
    <property type="term" value="F:methyltransferase activity"/>
    <property type="evidence" value="ECO:0007669"/>
    <property type="project" value="UniProtKB-KW"/>
</dbReference>
<organism evidence="1 2">
    <name type="scientific">Saccharopolyspora oryzae</name>
    <dbReference type="NCBI Taxonomy" id="2997343"/>
    <lineage>
        <taxon>Bacteria</taxon>
        <taxon>Bacillati</taxon>
        <taxon>Actinomycetota</taxon>
        <taxon>Actinomycetes</taxon>
        <taxon>Pseudonocardiales</taxon>
        <taxon>Pseudonocardiaceae</taxon>
        <taxon>Saccharopolyspora</taxon>
    </lineage>
</organism>
<accession>A0ABT4UXA0</accession>
<gene>
    <name evidence="1" type="ORF">OU415_12875</name>
</gene>
<dbReference type="GO" id="GO:0032259">
    <property type="term" value="P:methylation"/>
    <property type="evidence" value="ECO:0007669"/>
    <property type="project" value="UniProtKB-KW"/>
</dbReference>
<dbReference type="Gene3D" id="3.40.50.150">
    <property type="entry name" value="Vaccinia Virus protein VP39"/>
    <property type="match status" value="1"/>
</dbReference>
<reference evidence="1 2" key="1">
    <citation type="submission" date="2022-11" db="EMBL/GenBank/DDBJ databases">
        <title>Draft genome sequence of Saccharopolyspora sp. WRP15-2 isolated from rhizosphere soils of wild rice in Thailand.</title>
        <authorList>
            <person name="Duangmal K."/>
            <person name="Kammanee S."/>
            <person name="Muangham S."/>
        </authorList>
    </citation>
    <scope>NUCLEOTIDE SEQUENCE [LARGE SCALE GENOMIC DNA]</scope>
    <source>
        <strain evidence="1 2">WRP15-2</strain>
    </source>
</reference>
<dbReference type="PIRSF" id="PIRSF017393">
    <property type="entry name" value="MTase_SAV2177"/>
    <property type="match status" value="1"/>
</dbReference>
<keyword evidence="1" id="KW-0808">Transferase</keyword>
<dbReference type="InterPro" id="IPR006764">
    <property type="entry name" value="SAM_dep_MeTrfase_SAV2177_type"/>
</dbReference>
<proteinExistence type="predicted"/>